<gene>
    <name evidence="2" type="ORF">SCF082_LOCUS28272</name>
</gene>
<feature type="region of interest" description="Disordered" evidence="1">
    <location>
        <begin position="51"/>
        <end position="74"/>
    </location>
</feature>
<proteinExistence type="predicted"/>
<feature type="compositionally biased region" description="Low complexity" evidence="1">
    <location>
        <begin position="189"/>
        <end position="202"/>
    </location>
</feature>
<accession>A0ABP0MN29</accession>
<reference evidence="2 3" key="1">
    <citation type="submission" date="2024-02" db="EMBL/GenBank/DDBJ databases">
        <authorList>
            <person name="Chen Y."/>
            <person name="Shah S."/>
            <person name="Dougan E. K."/>
            <person name="Thang M."/>
            <person name="Chan C."/>
        </authorList>
    </citation>
    <scope>NUCLEOTIDE SEQUENCE [LARGE SCALE GENOMIC DNA]</scope>
</reference>
<feature type="compositionally biased region" description="Low complexity" evidence="1">
    <location>
        <begin position="155"/>
        <end position="176"/>
    </location>
</feature>
<evidence type="ECO:0000256" key="1">
    <source>
        <dbReference type="SAM" id="MobiDB-lite"/>
    </source>
</evidence>
<protein>
    <recommendedName>
        <fullName evidence="4">Rhodanese domain-containing protein</fullName>
    </recommendedName>
</protein>
<evidence type="ECO:0000313" key="3">
    <source>
        <dbReference type="Proteomes" id="UP001642464"/>
    </source>
</evidence>
<dbReference type="EMBL" id="CAXAMM010022223">
    <property type="protein sequence ID" value="CAK9051515.1"/>
    <property type="molecule type" value="Genomic_DNA"/>
</dbReference>
<dbReference type="Proteomes" id="UP001642464">
    <property type="component" value="Unassembled WGS sequence"/>
</dbReference>
<evidence type="ECO:0000313" key="2">
    <source>
        <dbReference type="EMBL" id="CAK9051515.1"/>
    </source>
</evidence>
<comment type="caution">
    <text evidence="2">The sequence shown here is derived from an EMBL/GenBank/DDBJ whole genome shotgun (WGS) entry which is preliminary data.</text>
</comment>
<name>A0ABP0MN29_9DINO</name>
<organism evidence="2 3">
    <name type="scientific">Durusdinium trenchii</name>
    <dbReference type="NCBI Taxonomy" id="1381693"/>
    <lineage>
        <taxon>Eukaryota</taxon>
        <taxon>Sar</taxon>
        <taxon>Alveolata</taxon>
        <taxon>Dinophyceae</taxon>
        <taxon>Suessiales</taxon>
        <taxon>Symbiodiniaceae</taxon>
        <taxon>Durusdinium</taxon>
    </lineage>
</organism>
<evidence type="ECO:0008006" key="4">
    <source>
        <dbReference type="Google" id="ProtNLM"/>
    </source>
</evidence>
<feature type="region of interest" description="Disordered" evidence="1">
    <location>
        <begin position="143"/>
        <end position="208"/>
    </location>
</feature>
<keyword evidence="3" id="KW-1185">Reference proteome</keyword>
<sequence>MSMLTPQSTVEIRPEPRNCVQCQRETMIAETKGHSKLDDVMKHRREVCAEFESQPTATTADATATSRENHSRTRTAHDLVTATGRHATSNRELQELLTERRQRCQVLESLPRPGGADALWNREVDRRSSALCLESTPGDHVADFKWDDPVDLRPQGHQGHQGHQGQWSAHQSGQSQRSSRPTALHAVRSSTSSGSDLSSGASHHGFNGTKGDIHGTSVCGSEVGQVELCWKKLLQRDDGDRGENTEVQAMSVARGLQEVLRTHLGHLEEEQRTRMATAFTEKYLAYLRFEKDHLLLVISMLLRYHHPAVLAELSKGLDCTLDELSRKLGPLQFLLGEMAEAEAGQECLEGLWELCSFSLDHRSEVIVLFQLLAALARPFVRVDPGPESFRSLLQEADEMLKATPRSVLFSLSTRPTGPSGPHVAAVQRGLGCCGCLRVAPDEVLQHVYERPTVDWKLVVVDLRDTGGGEHCLGLPVCIRLGQMLRRPFRVEEILEVLPQDQAIHLCLVDDEPEEDQAILCDQLSRKVRHISVVDGGWKALEEMILALGLELLPSENDKENTPEAKANNAETGLSSGYSKGLSKGLSSGSSTWAFPWGFARHDRSVEACDELLDL</sequence>
<feature type="compositionally biased region" description="Low complexity" evidence="1">
    <location>
        <begin position="56"/>
        <end position="65"/>
    </location>
</feature>